<dbReference type="InterPro" id="IPR036565">
    <property type="entry name" value="Mur-like_cat_sf"/>
</dbReference>
<organism evidence="7 8">
    <name type="scientific">Pseudocercospora fuligena</name>
    <dbReference type="NCBI Taxonomy" id="685502"/>
    <lineage>
        <taxon>Eukaryota</taxon>
        <taxon>Fungi</taxon>
        <taxon>Dikarya</taxon>
        <taxon>Ascomycota</taxon>
        <taxon>Pezizomycotina</taxon>
        <taxon>Dothideomycetes</taxon>
        <taxon>Dothideomycetidae</taxon>
        <taxon>Mycosphaerellales</taxon>
        <taxon>Mycosphaerellaceae</taxon>
        <taxon>Pseudocercospora</taxon>
    </lineage>
</organism>
<dbReference type="EMBL" id="JABCIY010000204">
    <property type="protein sequence ID" value="KAF7188934.1"/>
    <property type="molecule type" value="Genomic_DNA"/>
</dbReference>
<dbReference type="InterPro" id="IPR001645">
    <property type="entry name" value="Folylpolyglutamate_synth"/>
</dbReference>
<keyword evidence="6" id="KW-0460">Magnesium</keyword>
<dbReference type="GO" id="GO:0004326">
    <property type="term" value="F:tetrahydrofolylpolyglutamate synthase activity"/>
    <property type="evidence" value="ECO:0007669"/>
    <property type="project" value="InterPro"/>
</dbReference>
<protein>
    <submittedName>
        <fullName evidence="7">Putative dihydrofolate synthetase</fullName>
    </submittedName>
</protein>
<dbReference type="Gene3D" id="3.90.190.20">
    <property type="entry name" value="Mur ligase, C-terminal domain"/>
    <property type="match status" value="1"/>
</dbReference>
<evidence type="ECO:0000256" key="6">
    <source>
        <dbReference type="ARBA" id="ARBA00022842"/>
    </source>
</evidence>
<dbReference type="GO" id="GO:0005739">
    <property type="term" value="C:mitochondrion"/>
    <property type="evidence" value="ECO:0007669"/>
    <property type="project" value="TreeGrafter"/>
</dbReference>
<dbReference type="InterPro" id="IPR036615">
    <property type="entry name" value="Mur_ligase_C_dom_sf"/>
</dbReference>
<keyword evidence="8" id="KW-1185">Reference proteome</keyword>
<evidence type="ECO:0000256" key="2">
    <source>
        <dbReference type="ARBA" id="ARBA00022598"/>
    </source>
</evidence>
<evidence type="ECO:0000256" key="5">
    <source>
        <dbReference type="ARBA" id="ARBA00022840"/>
    </source>
</evidence>
<dbReference type="GO" id="GO:0005524">
    <property type="term" value="F:ATP binding"/>
    <property type="evidence" value="ECO:0007669"/>
    <property type="project" value="UniProtKB-KW"/>
</dbReference>
<dbReference type="AlphaFoldDB" id="A0A8H6RC91"/>
<evidence type="ECO:0000256" key="1">
    <source>
        <dbReference type="ARBA" id="ARBA00008276"/>
    </source>
</evidence>
<dbReference type="Gene3D" id="3.40.1190.10">
    <property type="entry name" value="Mur-like, catalytic domain"/>
    <property type="match status" value="1"/>
</dbReference>
<dbReference type="GO" id="GO:0008841">
    <property type="term" value="F:dihydrofolate synthase activity"/>
    <property type="evidence" value="ECO:0007669"/>
    <property type="project" value="TreeGrafter"/>
</dbReference>
<keyword evidence="4" id="KW-0547">Nucleotide-binding</keyword>
<evidence type="ECO:0000313" key="7">
    <source>
        <dbReference type="EMBL" id="KAF7188934.1"/>
    </source>
</evidence>
<gene>
    <name evidence="7" type="ORF">HII31_09857</name>
</gene>
<comment type="similarity">
    <text evidence="1">Belongs to the folylpolyglutamate synthase family.</text>
</comment>
<dbReference type="OrthoDB" id="5212574at2759"/>
<keyword evidence="2" id="KW-0436">Ligase</keyword>
<evidence type="ECO:0000313" key="8">
    <source>
        <dbReference type="Proteomes" id="UP000660729"/>
    </source>
</evidence>
<dbReference type="SUPFAM" id="SSF53244">
    <property type="entry name" value="MurD-like peptide ligases, peptide-binding domain"/>
    <property type="match status" value="1"/>
</dbReference>
<comment type="caution">
    <text evidence="7">The sequence shown here is derived from an EMBL/GenBank/DDBJ whole genome shotgun (WGS) entry which is preliminary data.</text>
</comment>
<keyword evidence="3" id="KW-0479">Metal-binding</keyword>
<sequence length="470" mass="52576">MIELGLQRISKLLYDVPLPWQAIHVAGTNGKGSVCSYISEMLNVYNRSSYRKHRRQELIRHGRFTSPHLIDRWDCIQMSIGDQMQVIPTNAFLEIEKAVQDRNQSKNINASEFELLTATAFECFARSNLDIGVVEVGMGGREDATNVIGQPILDEDGQPRKGIDMNLYRPSPLMTAITRIGKDHQQFLGDTYAKIAFEKAGIIKPGVPLTYYQHQDAPEIIDVIRQRAHQLSAPIILPDQLQLPRIDDNETSGLESWRKYNGEIALTCTWHALTKLGRVPEQLHGITTADHSELQYLHRDIQEVIQQYIFPGRQERISLAALTGYTGEVLLDGAHNQQGIELLSQAVNDLRGADQSKPIIYVTAISNSQDRKVEDILQPLLKSRDSVLAVEFGPVAGMPWVEPQKSTEVIHIAESLAPELDFCHAYGKDITSAIRDACRRAEQQPGSSIVICGSLYLAGEVHKLVRDAES</sequence>
<dbReference type="GO" id="GO:0046872">
    <property type="term" value="F:metal ion binding"/>
    <property type="evidence" value="ECO:0007669"/>
    <property type="project" value="UniProtKB-KW"/>
</dbReference>
<reference evidence="7" key="1">
    <citation type="submission" date="2020-04" db="EMBL/GenBank/DDBJ databases">
        <title>Draft genome resource of the tomato pathogen Pseudocercospora fuligena.</title>
        <authorList>
            <person name="Zaccaron A."/>
        </authorList>
    </citation>
    <scope>NUCLEOTIDE SEQUENCE</scope>
    <source>
        <strain evidence="7">PF001</strain>
    </source>
</reference>
<dbReference type="PANTHER" id="PTHR11136:SF0">
    <property type="entry name" value="DIHYDROFOLATE SYNTHETASE-RELATED"/>
    <property type="match status" value="1"/>
</dbReference>
<evidence type="ECO:0000256" key="3">
    <source>
        <dbReference type="ARBA" id="ARBA00022723"/>
    </source>
</evidence>
<dbReference type="PROSITE" id="PS01012">
    <property type="entry name" value="FOLYLPOLYGLU_SYNT_2"/>
    <property type="match status" value="1"/>
</dbReference>
<dbReference type="GO" id="GO:0005829">
    <property type="term" value="C:cytosol"/>
    <property type="evidence" value="ECO:0007669"/>
    <property type="project" value="TreeGrafter"/>
</dbReference>
<proteinExistence type="inferred from homology"/>
<name>A0A8H6RC91_9PEZI</name>
<evidence type="ECO:0000256" key="4">
    <source>
        <dbReference type="ARBA" id="ARBA00022741"/>
    </source>
</evidence>
<dbReference type="PANTHER" id="PTHR11136">
    <property type="entry name" value="FOLYLPOLYGLUTAMATE SYNTHASE-RELATED"/>
    <property type="match status" value="1"/>
</dbReference>
<dbReference type="SUPFAM" id="SSF53623">
    <property type="entry name" value="MurD-like peptide ligases, catalytic domain"/>
    <property type="match status" value="1"/>
</dbReference>
<dbReference type="InterPro" id="IPR018109">
    <property type="entry name" value="Folylpolyglutamate_synth_CS"/>
</dbReference>
<dbReference type="UniPathway" id="UPA00850"/>
<dbReference type="Proteomes" id="UP000660729">
    <property type="component" value="Unassembled WGS sequence"/>
</dbReference>
<keyword evidence="5" id="KW-0067">ATP-binding</keyword>
<accession>A0A8H6RC91</accession>